<dbReference type="Pfam" id="PF09812">
    <property type="entry name" value="MRP-L28"/>
    <property type="match status" value="1"/>
</dbReference>
<dbReference type="EMBL" id="KZ987844">
    <property type="protein sequence ID" value="RKP14375.1"/>
    <property type="molecule type" value="Genomic_DNA"/>
</dbReference>
<evidence type="ECO:0000256" key="4">
    <source>
        <dbReference type="ARBA" id="ARBA00022980"/>
    </source>
</evidence>
<name>A0A4P9Y5Z8_9FUNG</name>
<evidence type="ECO:0000313" key="9">
    <source>
        <dbReference type="Proteomes" id="UP000267251"/>
    </source>
</evidence>
<accession>A0A4P9Y5Z8</accession>
<keyword evidence="9" id="KW-1185">Reference proteome</keyword>
<dbReference type="OrthoDB" id="2098203at2759"/>
<sequence>MSGKLTQSLHRAHAIVTRGYAAAPSANKVADAAAARARQHSLTGSHNELLKRVLFEPGVRPTIPSKRDGEVMEQEETVIKQAWALEQEHLESRRNEERKRKFLAMKEAHDILKQESETLYKGAVWRDVAPLFPRQMRIPTQTPPKVIWDYTWKAPDASSS</sequence>
<dbReference type="InterPro" id="IPR019192">
    <property type="entry name" value="Ribosomal_mL40"/>
</dbReference>
<dbReference type="Gene3D" id="6.10.250.3440">
    <property type="match status" value="1"/>
</dbReference>
<evidence type="ECO:0000256" key="2">
    <source>
        <dbReference type="ARBA" id="ARBA00009360"/>
    </source>
</evidence>
<dbReference type="PANTHER" id="PTHR39150">
    <property type="entry name" value="54S RIBOSOMAL PROTEIN L28, MITOCHONDRIAL"/>
    <property type="match status" value="1"/>
</dbReference>
<comment type="similarity">
    <text evidence="2">Belongs to the mitochondrion-specific ribosomal protein mL40 family.</text>
</comment>
<dbReference type="GO" id="GO:0032543">
    <property type="term" value="P:mitochondrial translation"/>
    <property type="evidence" value="ECO:0007669"/>
    <property type="project" value="InterPro"/>
</dbReference>
<dbReference type="GO" id="GO:0003735">
    <property type="term" value="F:structural constituent of ribosome"/>
    <property type="evidence" value="ECO:0007669"/>
    <property type="project" value="InterPro"/>
</dbReference>
<keyword evidence="4" id="KW-0689">Ribosomal protein</keyword>
<dbReference type="GO" id="GO:1990904">
    <property type="term" value="C:ribonucleoprotein complex"/>
    <property type="evidence" value="ECO:0007669"/>
    <property type="project" value="UniProtKB-KW"/>
</dbReference>
<dbReference type="GO" id="GO:0005739">
    <property type="term" value="C:mitochondrion"/>
    <property type="evidence" value="ECO:0007669"/>
    <property type="project" value="UniProtKB-SubCell"/>
</dbReference>
<evidence type="ECO:0000256" key="5">
    <source>
        <dbReference type="ARBA" id="ARBA00023128"/>
    </source>
</evidence>
<proteinExistence type="inferred from homology"/>
<organism evidence="8 9">
    <name type="scientific">Piptocephalis cylindrospora</name>
    <dbReference type="NCBI Taxonomy" id="1907219"/>
    <lineage>
        <taxon>Eukaryota</taxon>
        <taxon>Fungi</taxon>
        <taxon>Fungi incertae sedis</taxon>
        <taxon>Zoopagomycota</taxon>
        <taxon>Zoopagomycotina</taxon>
        <taxon>Zoopagomycetes</taxon>
        <taxon>Zoopagales</taxon>
        <taxon>Piptocephalidaceae</taxon>
        <taxon>Piptocephalis</taxon>
    </lineage>
</organism>
<keyword evidence="3" id="KW-0809">Transit peptide</keyword>
<keyword evidence="6" id="KW-0687">Ribonucleoprotein</keyword>
<evidence type="ECO:0000256" key="7">
    <source>
        <dbReference type="ARBA" id="ARBA00035192"/>
    </source>
</evidence>
<protein>
    <recommendedName>
        <fullName evidence="7">Large ribosomal subunit protein mL40</fullName>
    </recommendedName>
</protein>
<evidence type="ECO:0000256" key="3">
    <source>
        <dbReference type="ARBA" id="ARBA00022946"/>
    </source>
</evidence>
<dbReference type="Proteomes" id="UP000267251">
    <property type="component" value="Unassembled WGS sequence"/>
</dbReference>
<dbReference type="AlphaFoldDB" id="A0A4P9Y5Z8"/>
<dbReference type="GO" id="GO:0005840">
    <property type="term" value="C:ribosome"/>
    <property type="evidence" value="ECO:0007669"/>
    <property type="project" value="UniProtKB-KW"/>
</dbReference>
<comment type="subcellular location">
    <subcellularLocation>
        <location evidence="1">Mitochondrion</location>
    </subcellularLocation>
</comment>
<evidence type="ECO:0000256" key="6">
    <source>
        <dbReference type="ARBA" id="ARBA00023274"/>
    </source>
</evidence>
<dbReference type="InterPro" id="IPR042831">
    <property type="entry name" value="Ribosomal_mL40_fung"/>
</dbReference>
<evidence type="ECO:0000256" key="1">
    <source>
        <dbReference type="ARBA" id="ARBA00004173"/>
    </source>
</evidence>
<keyword evidence="5" id="KW-0496">Mitochondrion</keyword>
<gene>
    <name evidence="8" type="ORF">BJ684DRAFT_19219</name>
</gene>
<dbReference type="PANTHER" id="PTHR39150:SF1">
    <property type="entry name" value="LARGE RIBOSOMAL SUBUNIT PROTEIN ML40"/>
    <property type="match status" value="1"/>
</dbReference>
<reference evidence="9" key="1">
    <citation type="journal article" date="2018" name="Nat. Microbiol.">
        <title>Leveraging single-cell genomics to expand the fungal tree of life.</title>
        <authorList>
            <person name="Ahrendt S.R."/>
            <person name="Quandt C.A."/>
            <person name="Ciobanu D."/>
            <person name="Clum A."/>
            <person name="Salamov A."/>
            <person name="Andreopoulos B."/>
            <person name="Cheng J.F."/>
            <person name="Woyke T."/>
            <person name="Pelin A."/>
            <person name="Henrissat B."/>
            <person name="Reynolds N.K."/>
            <person name="Benny G.L."/>
            <person name="Smith M.E."/>
            <person name="James T.Y."/>
            <person name="Grigoriev I.V."/>
        </authorList>
    </citation>
    <scope>NUCLEOTIDE SEQUENCE [LARGE SCALE GENOMIC DNA]</scope>
</reference>
<evidence type="ECO:0000313" key="8">
    <source>
        <dbReference type="EMBL" id="RKP14375.1"/>
    </source>
</evidence>